<accession>A0AAD9PQD5</accession>
<evidence type="ECO:0000313" key="2">
    <source>
        <dbReference type="Proteomes" id="UP001249851"/>
    </source>
</evidence>
<gene>
    <name evidence="1" type="ORF">P5673_033104</name>
</gene>
<comment type="caution">
    <text evidence="1">The sequence shown here is derived from an EMBL/GenBank/DDBJ whole genome shotgun (WGS) entry which is preliminary data.</text>
</comment>
<reference evidence="1" key="1">
    <citation type="journal article" date="2023" name="G3 (Bethesda)">
        <title>Whole genome assembly and annotation of the endangered Caribbean coral Acropora cervicornis.</title>
        <authorList>
            <person name="Selwyn J.D."/>
            <person name="Vollmer S.V."/>
        </authorList>
    </citation>
    <scope>NUCLEOTIDE SEQUENCE</scope>
    <source>
        <strain evidence="1">K2</strain>
    </source>
</reference>
<proteinExistence type="predicted"/>
<dbReference type="EMBL" id="JARQWQ010000212">
    <property type="protein sequence ID" value="KAK2547136.1"/>
    <property type="molecule type" value="Genomic_DNA"/>
</dbReference>
<evidence type="ECO:0000313" key="1">
    <source>
        <dbReference type="EMBL" id="KAK2547136.1"/>
    </source>
</evidence>
<dbReference type="AlphaFoldDB" id="A0AAD9PQD5"/>
<organism evidence="1 2">
    <name type="scientific">Acropora cervicornis</name>
    <name type="common">Staghorn coral</name>
    <dbReference type="NCBI Taxonomy" id="6130"/>
    <lineage>
        <taxon>Eukaryota</taxon>
        <taxon>Metazoa</taxon>
        <taxon>Cnidaria</taxon>
        <taxon>Anthozoa</taxon>
        <taxon>Hexacorallia</taxon>
        <taxon>Scleractinia</taxon>
        <taxon>Astrocoeniina</taxon>
        <taxon>Acroporidae</taxon>
        <taxon>Acropora</taxon>
    </lineage>
</organism>
<sequence>MAGVLKKQRKIRGDHRAHVKKLLVQVEDSIANLEALLQDKLSQQKIILREKLDTLKTLDSKILELVDDETEDESIEHEVASIRL</sequence>
<keyword evidence="2" id="KW-1185">Reference proteome</keyword>
<protein>
    <submittedName>
        <fullName evidence="1">Uncharacterized protein</fullName>
    </submittedName>
</protein>
<dbReference type="Proteomes" id="UP001249851">
    <property type="component" value="Unassembled WGS sequence"/>
</dbReference>
<reference evidence="1" key="2">
    <citation type="journal article" date="2023" name="Science">
        <title>Genomic signatures of disease resistance in endangered staghorn corals.</title>
        <authorList>
            <person name="Vollmer S.V."/>
            <person name="Selwyn J.D."/>
            <person name="Despard B.A."/>
            <person name="Roesel C.L."/>
        </authorList>
    </citation>
    <scope>NUCLEOTIDE SEQUENCE</scope>
    <source>
        <strain evidence="1">K2</strain>
    </source>
</reference>
<name>A0AAD9PQD5_ACRCE</name>